<gene>
    <name evidence="2" type="ORF">DPMN_006877</name>
</gene>
<dbReference type="PROSITE" id="PS51257">
    <property type="entry name" value="PROKAR_LIPOPROTEIN"/>
    <property type="match status" value="1"/>
</dbReference>
<evidence type="ECO:0000313" key="2">
    <source>
        <dbReference type="EMBL" id="KAH3882930.1"/>
    </source>
</evidence>
<dbReference type="EMBL" id="JAIWYP010000001">
    <property type="protein sequence ID" value="KAH3882930.1"/>
    <property type="molecule type" value="Genomic_DNA"/>
</dbReference>
<sequence length="144" mass="15803">MRNPRHASMRQLHLECLFVLAFWIGCDGTGASVCGTSLGTRLTSSTFLWNQHVVHGHMESHAPMMSPPFLSSDLGKMPGPLPLSISWSISVAIGWRTYTTGMCVVRGQTSVTCSGKSGLSFRNVIRFSRSRCEPEESVILTSTR</sequence>
<evidence type="ECO:0000256" key="1">
    <source>
        <dbReference type="SAM" id="SignalP"/>
    </source>
</evidence>
<keyword evidence="3" id="KW-1185">Reference proteome</keyword>
<name>A0A9D4RXS9_DREPO</name>
<evidence type="ECO:0008006" key="4">
    <source>
        <dbReference type="Google" id="ProtNLM"/>
    </source>
</evidence>
<dbReference type="Proteomes" id="UP000828390">
    <property type="component" value="Unassembled WGS sequence"/>
</dbReference>
<organism evidence="2 3">
    <name type="scientific">Dreissena polymorpha</name>
    <name type="common">Zebra mussel</name>
    <name type="synonym">Mytilus polymorpha</name>
    <dbReference type="NCBI Taxonomy" id="45954"/>
    <lineage>
        <taxon>Eukaryota</taxon>
        <taxon>Metazoa</taxon>
        <taxon>Spiralia</taxon>
        <taxon>Lophotrochozoa</taxon>
        <taxon>Mollusca</taxon>
        <taxon>Bivalvia</taxon>
        <taxon>Autobranchia</taxon>
        <taxon>Heteroconchia</taxon>
        <taxon>Euheterodonta</taxon>
        <taxon>Imparidentia</taxon>
        <taxon>Neoheterodontei</taxon>
        <taxon>Myida</taxon>
        <taxon>Dreissenoidea</taxon>
        <taxon>Dreissenidae</taxon>
        <taxon>Dreissena</taxon>
    </lineage>
</organism>
<feature type="chain" id="PRO_5039227402" description="Secreted protein" evidence="1">
    <location>
        <begin position="29"/>
        <end position="144"/>
    </location>
</feature>
<dbReference type="AlphaFoldDB" id="A0A9D4RXS9"/>
<feature type="signal peptide" evidence="1">
    <location>
        <begin position="1"/>
        <end position="28"/>
    </location>
</feature>
<protein>
    <recommendedName>
        <fullName evidence="4">Secreted protein</fullName>
    </recommendedName>
</protein>
<evidence type="ECO:0000313" key="3">
    <source>
        <dbReference type="Proteomes" id="UP000828390"/>
    </source>
</evidence>
<reference evidence="2" key="2">
    <citation type="submission" date="2020-11" db="EMBL/GenBank/DDBJ databases">
        <authorList>
            <person name="McCartney M.A."/>
            <person name="Auch B."/>
            <person name="Kono T."/>
            <person name="Mallez S."/>
            <person name="Becker A."/>
            <person name="Gohl D.M."/>
            <person name="Silverstein K.A.T."/>
            <person name="Koren S."/>
            <person name="Bechman K.B."/>
            <person name="Herman A."/>
            <person name="Abrahante J.E."/>
            <person name="Garbe J."/>
        </authorList>
    </citation>
    <scope>NUCLEOTIDE SEQUENCE</scope>
    <source>
        <strain evidence="2">Duluth1</strain>
        <tissue evidence="2">Whole animal</tissue>
    </source>
</reference>
<comment type="caution">
    <text evidence="2">The sequence shown here is derived from an EMBL/GenBank/DDBJ whole genome shotgun (WGS) entry which is preliminary data.</text>
</comment>
<keyword evidence="1" id="KW-0732">Signal</keyword>
<proteinExistence type="predicted"/>
<reference evidence="2" key="1">
    <citation type="journal article" date="2019" name="bioRxiv">
        <title>The Genome of the Zebra Mussel, Dreissena polymorpha: A Resource for Invasive Species Research.</title>
        <authorList>
            <person name="McCartney M.A."/>
            <person name="Auch B."/>
            <person name="Kono T."/>
            <person name="Mallez S."/>
            <person name="Zhang Y."/>
            <person name="Obille A."/>
            <person name="Becker A."/>
            <person name="Abrahante J.E."/>
            <person name="Garbe J."/>
            <person name="Badalamenti J.P."/>
            <person name="Herman A."/>
            <person name="Mangelson H."/>
            <person name="Liachko I."/>
            <person name="Sullivan S."/>
            <person name="Sone E.D."/>
            <person name="Koren S."/>
            <person name="Silverstein K.A.T."/>
            <person name="Beckman K.B."/>
            <person name="Gohl D.M."/>
        </authorList>
    </citation>
    <scope>NUCLEOTIDE SEQUENCE</scope>
    <source>
        <strain evidence="2">Duluth1</strain>
        <tissue evidence="2">Whole animal</tissue>
    </source>
</reference>
<accession>A0A9D4RXS9</accession>